<organism evidence="1 2">
    <name type="scientific">Methylocucumis oryzae</name>
    <dbReference type="NCBI Taxonomy" id="1632867"/>
    <lineage>
        <taxon>Bacteria</taxon>
        <taxon>Pseudomonadati</taxon>
        <taxon>Pseudomonadota</taxon>
        <taxon>Gammaproteobacteria</taxon>
        <taxon>Methylococcales</taxon>
        <taxon>Methylococcaceae</taxon>
        <taxon>Methylocucumis</taxon>
    </lineage>
</organism>
<evidence type="ECO:0000313" key="2">
    <source>
        <dbReference type="Proteomes" id="UP000033684"/>
    </source>
</evidence>
<dbReference type="Proteomes" id="UP000033684">
    <property type="component" value="Unassembled WGS sequence"/>
</dbReference>
<feature type="non-terminal residue" evidence="1">
    <location>
        <position position="63"/>
    </location>
</feature>
<proteinExistence type="predicted"/>
<sequence>MPAKIIRKEGKKLIIEITVDLEDSMLDSEEAIQAVINEAGNLATEEALKQFDTQGEAMEIDGK</sequence>
<name>A0A0F3IKB8_9GAMM</name>
<evidence type="ECO:0000313" key="1">
    <source>
        <dbReference type="EMBL" id="KJV06029.1"/>
    </source>
</evidence>
<comment type="caution">
    <text evidence="1">The sequence shown here is derived from an EMBL/GenBank/DDBJ whole genome shotgun (WGS) entry which is preliminary data.</text>
</comment>
<gene>
    <name evidence="1" type="ORF">VZ94_13900</name>
</gene>
<accession>A0A0F3IKB8</accession>
<reference evidence="1 2" key="2">
    <citation type="journal article" date="2016" name="Microb. Ecol.">
        <title>Genome Characteristics of a Novel Type I Methanotroph (Sn10-6) Isolated from a Flooded Indian Rice Field.</title>
        <authorList>
            <person name="Rahalkar M.C."/>
            <person name="Pandit P.S."/>
            <person name="Dhakephalkar P.K."/>
            <person name="Pore S."/>
            <person name="Arora P."/>
            <person name="Kapse N."/>
        </authorList>
    </citation>
    <scope>NUCLEOTIDE SEQUENCE [LARGE SCALE GENOMIC DNA]</scope>
    <source>
        <strain evidence="1 2">Sn10-6</strain>
    </source>
</reference>
<dbReference type="EMBL" id="LAJX01000140">
    <property type="protein sequence ID" value="KJV06029.1"/>
    <property type="molecule type" value="Genomic_DNA"/>
</dbReference>
<dbReference type="AlphaFoldDB" id="A0A0F3IKB8"/>
<protein>
    <submittedName>
        <fullName evidence="1">Uncharacterized protein</fullName>
    </submittedName>
</protein>
<reference evidence="2" key="1">
    <citation type="submission" date="2015-03" db="EMBL/GenBank/DDBJ databases">
        <title>Draft genome sequence of a novel methanotroph (Sn10-6) isolated from flooded ricefield rhizosphere in India.</title>
        <authorList>
            <person name="Pandit P.S."/>
            <person name="Pore S.D."/>
            <person name="Arora P."/>
            <person name="Kapse N.G."/>
            <person name="Dhakephalkar P.K."/>
            <person name="Rahalkar M.C."/>
        </authorList>
    </citation>
    <scope>NUCLEOTIDE SEQUENCE [LARGE SCALE GENOMIC DNA]</scope>
    <source>
        <strain evidence="2">Sn10-6</strain>
    </source>
</reference>
<keyword evidence="2" id="KW-1185">Reference proteome</keyword>